<dbReference type="AlphaFoldDB" id="A0A8K0J6T4"/>
<name>A0A8K0J6T4_9HYPO</name>
<gene>
    <name evidence="3" type="ORF">E4U42_003483</name>
</gene>
<evidence type="ECO:0000313" key="3">
    <source>
        <dbReference type="EMBL" id="KAG5926267.1"/>
    </source>
</evidence>
<dbReference type="OrthoDB" id="5409186at2759"/>
<sequence length="299" mass="30529">MLFRTVTSLALLATAASAASPEAKRQPYRLAVMAVPGRSLMRRDDGGYKPDQKQCKAGNTCAEACGAGFDQCPGGQPDIAHCFNPTVGQSCCTDNSGNSCDAGFYCTHDARKQTWCCPHELDLAACAAAFKVDGLVAATAKPAPTTTSTTSTTSSATPSSTAHLTTTTHHLTTTSTSTSTTTTTTTSPTSTTPCITTTSSIKSSTTSAHSTTVATHSTTVAAHNSTLRTNSTTRFTASVGTSTAFSRFNTTMASLTPTQPSDVTPLSTHPAPTTTKPNAAAASGVSALLLVAAGFIALL</sequence>
<evidence type="ECO:0000313" key="4">
    <source>
        <dbReference type="Proteomes" id="UP000811619"/>
    </source>
</evidence>
<dbReference type="EMBL" id="SRPY01000282">
    <property type="protein sequence ID" value="KAG5926267.1"/>
    <property type="molecule type" value="Genomic_DNA"/>
</dbReference>
<reference evidence="3" key="1">
    <citation type="journal article" date="2020" name="bioRxiv">
        <title>Whole genome comparisons of ergot fungi reveals the divergence and evolution of species within the genus Claviceps are the result of varying mechanisms driving genome evolution and host range expansion.</title>
        <authorList>
            <person name="Wyka S.A."/>
            <person name="Mondo S.J."/>
            <person name="Liu M."/>
            <person name="Dettman J."/>
            <person name="Nalam V."/>
            <person name="Broders K.D."/>
        </authorList>
    </citation>
    <scope>NUCLEOTIDE SEQUENCE</scope>
    <source>
        <strain evidence="3">CCC 489</strain>
    </source>
</reference>
<evidence type="ECO:0000256" key="2">
    <source>
        <dbReference type="SAM" id="SignalP"/>
    </source>
</evidence>
<comment type="caution">
    <text evidence="3">The sequence shown here is derived from an EMBL/GenBank/DDBJ whole genome shotgun (WGS) entry which is preliminary data.</text>
</comment>
<accession>A0A8K0J6T4</accession>
<evidence type="ECO:0000256" key="1">
    <source>
        <dbReference type="SAM" id="MobiDB-lite"/>
    </source>
</evidence>
<evidence type="ECO:0008006" key="5">
    <source>
        <dbReference type="Google" id="ProtNLM"/>
    </source>
</evidence>
<keyword evidence="4" id="KW-1185">Reference proteome</keyword>
<organism evidence="3 4">
    <name type="scientific">Claviceps africana</name>
    <dbReference type="NCBI Taxonomy" id="83212"/>
    <lineage>
        <taxon>Eukaryota</taxon>
        <taxon>Fungi</taxon>
        <taxon>Dikarya</taxon>
        <taxon>Ascomycota</taxon>
        <taxon>Pezizomycotina</taxon>
        <taxon>Sordariomycetes</taxon>
        <taxon>Hypocreomycetidae</taxon>
        <taxon>Hypocreales</taxon>
        <taxon>Clavicipitaceae</taxon>
        <taxon>Claviceps</taxon>
    </lineage>
</organism>
<dbReference type="Proteomes" id="UP000811619">
    <property type="component" value="Unassembled WGS sequence"/>
</dbReference>
<feature type="region of interest" description="Disordered" evidence="1">
    <location>
        <begin position="141"/>
        <end position="200"/>
    </location>
</feature>
<feature type="region of interest" description="Disordered" evidence="1">
    <location>
        <begin position="255"/>
        <end position="278"/>
    </location>
</feature>
<proteinExistence type="predicted"/>
<feature type="chain" id="PRO_5035430739" description="Prp 4 CRoW domain-containing protein" evidence="2">
    <location>
        <begin position="19"/>
        <end position="299"/>
    </location>
</feature>
<feature type="signal peptide" evidence="2">
    <location>
        <begin position="1"/>
        <end position="18"/>
    </location>
</feature>
<protein>
    <recommendedName>
        <fullName evidence="5">Prp 4 CRoW domain-containing protein</fullName>
    </recommendedName>
</protein>
<keyword evidence="2" id="KW-0732">Signal</keyword>
<feature type="compositionally biased region" description="Polar residues" evidence="1">
    <location>
        <begin position="255"/>
        <end position="267"/>
    </location>
</feature>